<organism evidence="1 2">
    <name type="scientific">Bradyrhizobium sediminis</name>
    <dbReference type="NCBI Taxonomy" id="2840469"/>
    <lineage>
        <taxon>Bacteria</taxon>
        <taxon>Pseudomonadati</taxon>
        <taxon>Pseudomonadota</taxon>
        <taxon>Alphaproteobacteria</taxon>
        <taxon>Hyphomicrobiales</taxon>
        <taxon>Nitrobacteraceae</taxon>
        <taxon>Bradyrhizobium</taxon>
    </lineage>
</organism>
<sequence length="51" mass="5338">MTLAGCYKATVNEPETITEAQPFSLVRGLGGAGERQAFGCGFPAAPHIERS</sequence>
<evidence type="ECO:0000313" key="2">
    <source>
        <dbReference type="Proteomes" id="UP000680805"/>
    </source>
</evidence>
<protein>
    <submittedName>
        <fullName evidence="1">Uncharacterized protein</fullName>
    </submittedName>
</protein>
<accession>A0A975NR38</accession>
<dbReference type="Proteomes" id="UP000680805">
    <property type="component" value="Chromosome"/>
</dbReference>
<proteinExistence type="predicted"/>
<dbReference type="AlphaFoldDB" id="A0A975NR38"/>
<dbReference type="KEGG" id="bsei:KMZ68_04640"/>
<name>A0A975NR38_9BRAD</name>
<gene>
    <name evidence="1" type="ORF">KMZ68_04640</name>
</gene>
<reference evidence="1" key="1">
    <citation type="submission" date="2021-06" db="EMBL/GenBank/DDBJ databases">
        <title>Bradyrhizobium sp. S2-11-2 Genome sequencing.</title>
        <authorList>
            <person name="Jin L."/>
        </authorList>
    </citation>
    <scope>NUCLEOTIDE SEQUENCE</scope>
    <source>
        <strain evidence="1">S2-11-2</strain>
    </source>
</reference>
<dbReference type="EMBL" id="CP076135">
    <property type="protein sequence ID" value="QWG19166.1"/>
    <property type="molecule type" value="Genomic_DNA"/>
</dbReference>
<dbReference type="RefSeq" id="WP_215614708.1">
    <property type="nucleotide sequence ID" value="NZ_CP076135.1"/>
</dbReference>
<evidence type="ECO:0000313" key="1">
    <source>
        <dbReference type="EMBL" id="QWG19166.1"/>
    </source>
</evidence>